<dbReference type="PANTHER" id="PTHR28037:SF1">
    <property type="entry name" value="ALCOHOL O-ACETYLTRANSFERASE 1-RELATED"/>
    <property type="match status" value="1"/>
</dbReference>
<dbReference type="AlphaFoldDB" id="A0A9W9BVN3"/>
<organism evidence="1 2">
    <name type="scientific">Didymella glomerata</name>
    <dbReference type="NCBI Taxonomy" id="749621"/>
    <lineage>
        <taxon>Eukaryota</taxon>
        <taxon>Fungi</taxon>
        <taxon>Dikarya</taxon>
        <taxon>Ascomycota</taxon>
        <taxon>Pezizomycotina</taxon>
        <taxon>Dothideomycetes</taxon>
        <taxon>Pleosporomycetidae</taxon>
        <taxon>Pleosporales</taxon>
        <taxon>Pleosporineae</taxon>
        <taxon>Didymellaceae</taxon>
        <taxon>Didymella</taxon>
    </lineage>
</organism>
<dbReference type="EMBL" id="JAPEUV010000162">
    <property type="protein sequence ID" value="KAJ4331109.1"/>
    <property type="molecule type" value="Genomic_DNA"/>
</dbReference>
<gene>
    <name evidence="1" type="primary">ATF1</name>
    <name evidence="1" type="ORF">N0V87_009436</name>
</gene>
<sequence>MFAIPVNEDKSYPDVYFARLPDIDLRRCVEFHTRSHPIPRDGGGDTELDGVLRQQHCLNFKSHVPGPYWRLIVTTFPDDCQTFTASWMFHHGLADGASAMIFHGAFLEGLNKDLRHPMTEVERLVRPPSDPLTPALEELHPMTTSWPFFLSAVAGSLLPGYFKRTPWTGPPIAQSPPASMIKTIILSAETTRKFAAWCRSQQTSVTAALSTLLALAIFQVIDPTADEITIGMPISLRSILNLAKNQMVNAITNHTATFRRSDTLNENEDEDIPQLARRVKLSLAQQVDKRGADNPIALLRYVSNMHTFFTQQLGTQRDTTAEVSNLGVYCPQICIPREDITAPAQPVHERRSGDKRGKWGIGRMLFSQSCNHTGPLISLSAVTGGDGCLVMSFTWGLDPIERPVGDEDGGKRYYLKLVPGLMEQFVLCLIRGGEAAEDPTVVGRIPDKQAISALVASKVIDEEVMQQEVMNSAPSEARPPWGM</sequence>
<protein>
    <submittedName>
        <fullName evidence="1">Alcohol acetyltransferase</fullName>
    </submittedName>
</protein>
<proteinExistence type="predicted"/>
<keyword evidence="2" id="KW-1185">Reference proteome</keyword>
<accession>A0A9W9BVN3</accession>
<reference evidence="1" key="1">
    <citation type="submission" date="2022-10" db="EMBL/GenBank/DDBJ databases">
        <title>Tapping the CABI collections for fungal endophytes: first genome assemblies for Collariella, Neodidymelliopsis, Ascochyta clinopodiicola, Didymella pomorum, Didymosphaeria variabile, Neocosmospora piperis and Neocucurbitaria cava.</title>
        <authorList>
            <person name="Hill R."/>
        </authorList>
    </citation>
    <scope>NUCLEOTIDE SEQUENCE</scope>
    <source>
        <strain evidence="1">IMI 360193</strain>
    </source>
</reference>
<dbReference type="InterPro" id="IPR052058">
    <property type="entry name" value="Alcohol_O-acetyltransferase"/>
</dbReference>
<dbReference type="Proteomes" id="UP001140562">
    <property type="component" value="Unassembled WGS sequence"/>
</dbReference>
<dbReference type="Pfam" id="PF07247">
    <property type="entry name" value="AATase"/>
    <property type="match status" value="1"/>
</dbReference>
<dbReference type="SUPFAM" id="SSF52777">
    <property type="entry name" value="CoA-dependent acyltransferases"/>
    <property type="match status" value="1"/>
</dbReference>
<evidence type="ECO:0000313" key="1">
    <source>
        <dbReference type="EMBL" id="KAJ4331109.1"/>
    </source>
</evidence>
<dbReference type="GO" id="GO:0008080">
    <property type="term" value="F:N-acetyltransferase activity"/>
    <property type="evidence" value="ECO:0007669"/>
    <property type="project" value="TreeGrafter"/>
</dbReference>
<dbReference type="OrthoDB" id="2150604at2759"/>
<comment type="caution">
    <text evidence="1">The sequence shown here is derived from an EMBL/GenBank/DDBJ whole genome shotgun (WGS) entry which is preliminary data.</text>
</comment>
<dbReference type="Gene3D" id="3.30.559.30">
    <property type="entry name" value="Nonribosomal peptide synthetase, condensation domain"/>
    <property type="match status" value="1"/>
</dbReference>
<name>A0A9W9BVN3_9PLEO</name>
<dbReference type="PANTHER" id="PTHR28037">
    <property type="entry name" value="ALCOHOL O-ACETYLTRANSFERASE 1-RELATED"/>
    <property type="match status" value="1"/>
</dbReference>
<evidence type="ECO:0000313" key="2">
    <source>
        <dbReference type="Proteomes" id="UP001140562"/>
    </source>
</evidence>
<dbReference type="InterPro" id="IPR010828">
    <property type="entry name" value="Atf2/Sli1-like"/>
</dbReference>